<gene>
    <name evidence="2" type="ORF">BECKDK2373B_GA0170837_105110</name>
</gene>
<name>A0A450SNA5_9GAMM</name>
<accession>A0A450SNA5</accession>
<feature type="compositionally biased region" description="Basic and acidic residues" evidence="1">
    <location>
        <begin position="97"/>
        <end position="115"/>
    </location>
</feature>
<dbReference type="EMBL" id="CAADEX010000051">
    <property type="protein sequence ID" value="VFJ55231.1"/>
    <property type="molecule type" value="Genomic_DNA"/>
</dbReference>
<organism evidence="2">
    <name type="scientific">Candidatus Kentrum sp. DK</name>
    <dbReference type="NCBI Taxonomy" id="2126562"/>
    <lineage>
        <taxon>Bacteria</taxon>
        <taxon>Pseudomonadati</taxon>
        <taxon>Pseudomonadota</taxon>
        <taxon>Gammaproteobacteria</taxon>
        <taxon>Candidatus Kentrum</taxon>
    </lineage>
</organism>
<evidence type="ECO:0000313" key="2">
    <source>
        <dbReference type="EMBL" id="VFJ55231.1"/>
    </source>
</evidence>
<dbReference type="AlphaFoldDB" id="A0A450SNA5"/>
<proteinExistence type="predicted"/>
<protein>
    <submittedName>
        <fullName evidence="2">Uncharacterized protein</fullName>
    </submittedName>
</protein>
<reference evidence="2" key="1">
    <citation type="submission" date="2019-02" db="EMBL/GenBank/DDBJ databases">
        <authorList>
            <person name="Gruber-Vodicka R. H."/>
            <person name="Seah K. B. B."/>
        </authorList>
    </citation>
    <scope>NUCLEOTIDE SEQUENCE</scope>
    <source>
        <strain evidence="2">BECK_DK47</strain>
    </source>
</reference>
<sequence>MRTGVACRRQEFHARNGARQRILSQPLELGNQKNTTATAIIIFIGRPARVGWGERCEPQHKPGWTDVADIHVGVRSLPPKLRAPELRRMGKAATREVRYSWQNSERRAHREDKGDTAPVVMGTAPDGSASTTNVPKGAFAHPTRRPARWMRFTYPPYAYADLVGWNRCALPMREFAVDIGRAPYSTRGIMLDGEYFHSLGSLGTRKIRPPPPLLSLSGAQRG</sequence>
<evidence type="ECO:0000256" key="1">
    <source>
        <dbReference type="SAM" id="MobiDB-lite"/>
    </source>
</evidence>
<feature type="region of interest" description="Disordered" evidence="1">
    <location>
        <begin position="97"/>
        <end position="140"/>
    </location>
</feature>